<feature type="transmembrane region" description="Helical" evidence="1">
    <location>
        <begin position="363"/>
        <end position="381"/>
    </location>
</feature>
<feature type="transmembrane region" description="Helical" evidence="1">
    <location>
        <begin position="167"/>
        <end position="188"/>
    </location>
</feature>
<dbReference type="GeneID" id="23847446"/>
<protein>
    <submittedName>
        <fullName evidence="2">Uncharacterized protein</fullName>
    </submittedName>
</protein>
<evidence type="ECO:0000313" key="3">
    <source>
        <dbReference type="Proteomes" id="UP000183569"/>
    </source>
</evidence>
<accession>A0A1G4XK69</accession>
<dbReference type="AlphaFoldDB" id="A0A1G4XK69"/>
<feature type="transmembrane region" description="Helical" evidence="1">
    <location>
        <begin position="387"/>
        <end position="408"/>
    </location>
</feature>
<keyword evidence="1" id="KW-1133">Transmembrane helix</keyword>
<dbReference type="RefSeq" id="WP_017455768.1">
    <property type="nucleotide sequence ID" value="NZ_FMUI01000002.1"/>
</dbReference>
<name>A0A1G4XK69_9ENTR</name>
<dbReference type="Proteomes" id="UP000183569">
    <property type="component" value="Unassembled WGS sequence"/>
</dbReference>
<dbReference type="EMBL" id="FMUI01000002">
    <property type="protein sequence ID" value="SCX41629.1"/>
    <property type="molecule type" value="Genomic_DNA"/>
</dbReference>
<evidence type="ECO:0000256" key="1">
    <source>
        <dbReference type="SAM" id="Phobius"/>
    </source>
</evidence>
<keyword evidence="1" id="KW-0812">Transmembrane</keyword>
<feature type="transmembrane region" description="Helical" evidence="1">
    <location>
        <begin position="415"/>
        <end position="433"/>
    </location>
</feature>
<reference evidence="2 3" key="1">
    <citation type="submission" date="2016-10" db="EMBL/GenBank/DDBJ databases">
        <authorList>
            <person name="Varghese N."/>
            <person name="Submissions S."/>
        </authorList>
    </citation>
    <scope>NUCLEOTIDE SEQUENCE [LARGE SCALE GENOMIC DNA]</scope>
    <source>
        <strain evidence="2 3">CGMCC 1.12102</strain>
    </source>
</reference>
<organism evidence="2 3">
    <name type="scientific">Kosakonia sacchari</name>
    <dbReference type="NCBI Taxonomy" id="1158459"/>
    <lineage>
        <taxon>Bacteria</taxon>
        <taxon>Pseudomonadati</taxon>
        <taxon>Pseudomonadota</taxon>
        <taxon>Gammaproteobacteria</taxon>
        <taxon>Enterobacterales</taxon>
        <taxon>Enterobacteriaceae</taxon>
        <taxon>Kosakonia</taxon>
    </lineage>
</organism>
<sequence>MGLNFLKAHRQKKEAEEIVVNARFKARLAEEGLEEARNASSTLINTLIDQKKSYADDIIPAALSVLEKCQKVNRLETKVSQDVLDNFARYDAPQLQTQSVKMTEIIGTGVKGTATGAALALGSMSAVSTFGAASTGTAIASLSGAAASNATLAWFGGGALSAGGAGIAGGTMVLGGIVLAPVAIFAMLKYSQNAEKKLTEAYEYRSAVNKEVAKINAVIEVAQAINQHISLYASTIEGIAQRLKTSYQMLDQALSANVAHERVVFLKLQTVLLVKAMKQLLAIRLVDDQNSPTPESVKVVSHAQAFTEERVNTLVTNLIAANDHMTTASDVSSLAPGEQSALYFWLADSQKRKATADDDEPSFLVWMVLCLLFGALGYYLHSIEWTYTSLVAFLFSFTGFSGALGRLFNFDSSGLVGTGILALMGYAAYLFWWA</sequence>
<comment type="caution">
    <text evidence="2">The sequence shown here is derived from an EMBL/GenBank/DDBJ whole genome shotgun (WGS) entry which is preliminary data.</text>
</comment>
<keyword evidence="1" id="KW-0472">Membrane</keyword>
<evidence type="ECO:0000313" key="2">
    <source>
        <dbReference type="EMBL" id="SCX41629.1"/>
    </source>
</evidence>
<gene>
    <name evidence="2" type="ORF">SAMN02927897_01087</name>
</gene>
<proteinExistence type="predicted"/>